<comment type="caution">
    <text evidence="2">The sequence shown here is derived from an EMBL/GenBank/DDBJ whole genome shotgun (WGS) entry which is preliminary data.</text>
</comment>
<proteinExistence type="predicted"/>
<protein>
    <submittedName>
        <fullName evidence="2">Uncharacterized protein</fullName>
    </submittedName>
</protein>
<feature type="chain" id="PRO_5047533010" evidence="1">
    <location>
        <begin position="20"/>
        <end position="104"/>
    </location>
</feature>
<gene>
    <name evidence="2" type="ORF">E9232_002611</name>
</gene>
<sequence>MTRFLIVAVVALMAGPALADCPQDVDAKKADIAVLQQQLSNQQATGARAADICRTETQLIEQMKSLGGIYEVCQGMLGMTSSNVRQFKSEVTAVDQPHKTRCGA</sequence>
<keyword evidence="1" id="KW-0732">Signal</keyword>
<evidence type="ECO:0000313" key="3">
    <source>
        <dbReference type="Proteomes" id="UP001262410"/>
    </source>
</evidence>
<evidence type="ECO:0000313" key="2">
    <source>
        <dbReference type="EMBL" id="MDR6290090.1"/>
    </source>
</evidence>
<evidence type="ECO:0000256" key="1">
    <source>
        <dbReference type="SAM" id="SignalP"/>
    </source>
</evidence>
<reference evidence="2 3" key="1">
    <citation type="submission" date="2023-07" db="EMBL/GenBank/DDBJ databases">
        <title>Sorghum-associated microbial communities from plants grown in Nebraska, USA.</title>
        <authorList>
            <person name="Schachtman D."/>
        </authorList>
    </citation>
    <scope>NUCLEOTIDE SEQUENCE [LARGE SCALE GENOMIC DNA]</scope>
    <source>
        <strain evidence="2 3">584</strain>
    </source>
</reference>
<dbReference type="Proteomes" id="UP001262410">
    <property type="component" value="Unassembled WGS sequence"/>
</dbReference>
<feature type="signal peptide" evidence="1">
    <location>
        <begin position="1"/>
        <end position="19"/>
    </location>
</feature>
<name>A0ABU1JN90_9PROT</name>
<dbReference type="EMBL" id="JAVDPW010000004">
    <property type="protein sequence ID" value="MDR6290090.1"/>
    <property type="molecule type" value="Genomic_DNA"/>
</dbReference>
<dbReference type="RefSeq" id="WP_309794539.1">
    <property type="nucleotide sequence ID" value="NZ_JAVDPW010000004.1"/>
</dbReference>
<accession>A0ABU1JN90</accession>
<organism evidence="2 3">
    <name type="scientific">Inquilinus ginsengisoli</name>
    <dbReference type="NCBI Taxonomy" id="363840"/>
    <lineage>
        <taxon>Bacteria</taxon>
        <taxon>Pseudomonadati</taxon>
        <taxon>Pseudomonadota</taxon>
        <taxon>Alphaproteobacteria</taxon>
        <taxon>Rhodospirillales</taxon>
        <taxon>Rhodospirillaceae</taxon>
        <taxon>Inquilinus</taxon>
    </lineage>
</organism>
<keyword evidence="3" id="KW-1185">Reference proteome</keyword>